<feature type="region of interest" description="Disordered" evidence="5">
    <location>
        <begin position="78"/>
        <end position="114"/>
    </location>
</feature>
<dbReference type="InterPro" id="IPR036093">
    <property type="entry name" value="NAC_dom_sf"/>
</dbReference>
<dbReference type="PROSITE" id="PS51005">
    <property type="entry name" value="NAC"/>
    <property type="match status" value="1"/>
</dbReference>
<reference evidence="7" key="1">
    <citation type="submission" date="2020-05" db="EMBL/GenBank/DDBJ databases">
        <title>WGS assembly of Panicum virgatum.</title>
        <authorList>
            <person name="Lovell J.T."/>
            <person name="Jenkins J."/>
            <person name="Shu S."/>
            <person name="Juenger T.E."/>
            <person name="Schmutz J."/>
        </authorList>
    </citation>
    <scope>NUCLEOTIDE SEQUENCE</scope>
    <source>
        <strain evidence="7">AP13</strain>
    </source>
</reference>
<dbReference type="GO" id="GO:0003677">
    <property type="term" value="F:DNA binding"/>
    <property type="evidence" value="ECO:0007669"/>
    <property type="project" value="UniProtKB-KW"/>
</dbReference>
<keyword evidence="8" id="KW-1185">Reference proteome</keyword>
<proteinExistence type="predicted"/>
<keyword evidence="4" id="KW-0539">Nucleus</keyword>
<keyword evidence="3" id="KW-0804">Transcription</keyword>
<evidence type="ECO:0000259" key="6">
    <source>
        <dbReference type="PROSITE" id="PS51005"/>
    </source>
</evidence>
<evidence type="ECO:0000256" key="4">
    <source>
        <dbReference type="ARBA" id="ARBA00023242"/>
    </source>
</evidence>
<accession>A0A8T0WL61</accession>
<evidence type="ECO:0000313" key="8">
    <source>
        <dbReference type="Proteomes" id="UP000823388"/>
    </source>
</evidence>
<gene>
    <name evidence="7" type="ORF">PVAP13_1NG194500</name>
</gene>
<feature type="region of interest" description="Disordered" evidence="5">
    <location>
        <begin position="153"/>
        <end position="201"/>
    </location>
</feature>
<comment type="caution">
    <text evidence="7">The sequence shown here is derived from an EMBL/GenBank/DDBJ whole genome shotgun (WGS) entry which is preliminary data.</text>
</comment>
<dbReference type="InterPro" id="IPR003441">
    <property type="entry name" value="NAC-dom"/>
</dbReference>
<feature type="compositionally biased region" description="Low complexity" evidence="5">
    <location>
        <begin position="190"/>
        <end position="199"/>
    </location>
</feature>
<evidence type="ECO:0000256" key="1">
    <source>
        <dbReference type="ARBA" id="ARBA00023015"/>
    </source>
</evidence>
<dbReference type="GO" id="GO:0006355">
    <property type="term" value="P:regulation of DNA-templated transcription"/>
    <property type="evidence" value="ECO:0007669"/>
    <property type="project" value="InterPro"/>
</dbReference>
<dbReference type="Pfam" id="PF02365">
    <property type="entry name" value="NAM"/>
    <property type="match status" value="1"/>
</dbReference>
<evidence type="ECO:0000256" key="2">
    <source>
        <dbReference type="ARBA" id="ARBA00023125"/>
    </source>
</evidence>
<dbReference type="AlphaFoldDB" id="A0A8T0WL61"/>
<keyword evidence="2" id="KW-0238">DNA-binding</keyword>
<keyword evidence="1" id="KW-0805">Transcription regulation</keyword>
<dbReference type="SUPFAM" id="SSF101941">
    <property type="entry name" value="NAC domain"/>
    <property type="match status" value="1"/>
</dbReference>
<evidence type="ECO:0000256" key="5">
    <source>
        <dbReference type="SAM" id="MobiDB-lite"/>
    </source>
</evidence>
<dbReference type="PANTHER" id="PTHR31719:SF116">
    <property type="entry name" value="NAC DOMAIN-CONTAINING PROTEIN"/>
    <property type="match status" value="1"/>
</dbReference>
<dbReference type="Proteomes" id="UP000823388">
    <property type="component" value="Chromosome 1N"/>
</dbReference>
<evidence type="ECO:0000313" key="7">
    <source>
        <dbReference type="EMBL" id="KAG2650371.1"/>
    </source>
</evidence>
<organism evidence="7 8">
    <name type="scientific">Panicum virgatum</name>
    <name type="common">Blackwell switchgrass</name>
    <dbReference type="NCBI Taxonomy" id="38727"/>
    <lineage>
        <taxon>Eukaryota</taxon>
        <taxon>Viridiplantae</taxon>
        <taxon>Streptophyta</taxon>
        <taxon>Embryophyta</taxon>
        <taxon>Tracheophyta</taxon>
        <taxon>Spermatophyta</taxon>
        <taxon>Magnoliopsida</taxon>
        <taxon>Liliopsida</taxon>
        <taxon>Poales</taxon>
        <taxon>Poaceae</taxon>
        <taxon>PACMAD clade</taxon>
        <taxon>Panicoideae</taxon>
        <taxon>Panicodae</taxon>
        <taxon>Paniceae</taxon>
        <taxon>Panicinae</taxon>
        <taxon>Panicum</taxon>
        <taxon>Panicum sect. Hiantes</taxon>
    </lineage>
</organism>
<feature type="domain" description="NAC" evidence="6">
    <location>
        <begin position="10"/>
        <end position="172"/>
    </location>
</feature>
<protein>
    <recommendedName>
        <fullName evidence="6">NAC domain-containing protein</fullName>
    </recommendedName>
</protein>
<feature type="compositionally biased region" description="Basic and acidic residues" evidence="5">
    <location>
        <begin position="83"/>
        <end position="93"/>
    </location>
</feature>
<dbReference type="PANTHER" id="PTHR31719">
    <property type="entry name" value="NAC TRANSCRIPTION FACTOR 56"/>
    <property type="match status" value="1"/>
</dbReference>
<evidence type="ECO:0000256" key="3">
    <source>
        <dbReference type="ARBA" id="ARBA00023163"/>
    </source>
</evidence>
<name>A0A8T0WL61_PANVG</name>
<sequence>MSSVAGMLGLPPGVHFRPDDDEFVEFYLRPHASGEPASFPAGVVVVDDDAAGCTLPWELLDRHGRGADDEAYFLVRSSGDGDGQEKRGAHQERGCGGGGTWKSQKRLAHGGSRVDDAGEKVHWSLHNLNLHMGRGESGGSVGWICHVAFTGHGKNRKRLPGGGDVVDDQTEEPASKRARVAAPGTGGSASSGSGSTTTTVDHQDYSGEFIAPLPMVVQETNGMAEPQKSMAPMDQQETAGMAELDNPYQPMMAQLEFLPPMGVTLDESCGLSHIGDMEPGAQQDFVEWDGFLFY</sequence>
<dbReference type="EMBL" id="CM029038">
    <property type="protein sequence ID" value="KAG2650371.1"/>
    <property type="molecule type" value="Genomic_DNA"/>
</dbReference>
<dbReference type="Gene3D" id="2.170.150.80">
    <property type="entry name" value="NAC domain"/>
    <property type="match status" value="1"/>
</dbReference>